<feature type="domain" description="DUF4283" evidence="1">
    <location>
        <begin position="45"/>
        <end position="89"/>
    </location>
</feature>
<evidence type="ECO:0000259" key="1">
    <source>
        <dbReference type="Pfam" id="PF14111"/>
    </source>
</evidence>
<evidence type="ECO:0000313" key="3">
    <source>
        <dbReference type="Proteomes" id="UP001358586"/>
    </source>
</evidence>
<gene>
    <name evidence="2" type="ORF">PVK06_041296</name>
</gene>
<keyword evidence="3" id="KW-1185">Reference proteome</keyword>
<organism evidence="2 3">
    <name type="scientific">Gossypium arboreum</name>
    <name type="common">Tree cotton</name>
    <name type="synonym">Gossypium nanking</name>
    <dbReference type="NCBI Taxonomy" id="29729"/>
    <lineage>
        <taxon>Eukaryota</taxon>
        <taxon>Viridiplantae</taxon>
        <taxon>Streptophyta</taxon>
        <taxon>Embryophyta</taxon>
        <taxon>Tracheophyta</taxon>
        <taxon>Spermatophyta</taxon>
        <taxon>Magnoliopsida</taxon>
        <taxon>eudicotyledons</taxon>
        <taxon>Gunneridae</taxon>
        <taxon>Pentapetalae</taxon>
        <taxon>rosids</taxon>
        <taxon>malvids</taxon>
        <taxon>Malvales</taxon>
        <taxon>Malvaceae</taxon>
        <taxon>Malvoideae</taxon>
        <taxon>Gossypium</taxon>
    </lineage>
</organism>
<proteinExistence type="predicted"/>
<accession>A0ABR0N8N3</accession>
<dbReference type="Proteomes" id="UP001358586">
    <property type="component" value="Chromosome 11"/>
</dbReference>
<dbReference type="EMBL" id="JARKNE010000011">
    <property type="protein sequence ID" value="KAK5786658.1"/>
    <property type="molecule type" value="Genomic_DNA"/>
</dbReference>
<sequence>MANINTVDEDLVNLNIMDEEGNPMVVIGDDTAIEQLYELYLHPLRGVAIMDVQDKRILFRFYSEIDLKRVMDSMLWFFNRHLIVFHKLTGDIPVEFEDEKKRQKFNLEIGSPGNNRELLELGLENERSAATNKLADRRRIPNFGRLNFKYVPREANKAAHKMAMKGRRYENPQYKIEEVPNTVEGLVNRDRRSGNDGG</sequence>
<name>A0ABR0N8N3_GOSAR</name>
<protein>
    <recommendedName>
        <fullName evidence="1">DUF4283 domain-containing protein</fullName>
    </recommendedName>
</protein>
<reference evidence="2 3" key="1">
    <citation type="submission" date="2023-03" db="EMBL/GenBank/DDBJ databases">
        <title>WGS of Gossypium arboreum.</title>
        <authorList>
            <person name="Yu D."/>
        </authorList>
    </citation>
    <scope>NUCLEOTIDE SEQUENCE [LARGE SCALE GENOMIC DNA]</scope>
    <source>
        <tissue evidence="2">Leaf</tissue>
    </source>
</reference>
<dbReference type="InterPro" id="IPR025558">
    <property type="entry name" value="DUF4283"/>
</dbReference>
<comment type="caution">
    <text evidence="2">The sequence shown here is derived from an EMBL/GenBank/DDBJ whole genome shotgun (WGS) entry which is preliminary data.</text>
</comment>
<evidence type="ECO:0000313" key="2">
    <source>
        <dbReference type="EMBL" id="KAK5786658.1"/>
    </source>
</evidence>
<dbReference type="Pfam" id="PF14111">
    <property type="entry name" value="DUF4283"/>
    <property type="match status" value="1"/>
</dbReference>